<organism evidence="2 3">
    <name type="scientific">[Candida] arabinofermentans NRRL YB-2248</name>
    <dbReference type="NCBI Taxonomy" id="983967"/>
    <lineage>
        <taxon>Eukaryota</taxon>
        <taxon>Fungi</taxon>
        <taxon>Dikarya</taxon>
        <taxon>Ascomycota</taxon>
        <taxon>Saccharomycotina</taxon>
        <taxon>Pichiomycetes</taxon>
        <taxon>Pichiales</taxon>
        <taxon>Pichiaceae</taxon>
        <taxon>Ogataea</taxon>
        <taxon>Ogataea/Candida clade</taxon>
    </lineage>
</organism>
<dbReference type="OrthoDB" id="3987103at2759"/>
<evidence type="ECO:0000313" key="3">
    <source>
        <dbReference type="Proteomes" id="UP000094801"/>
    </source>
</evidence>
<name>A0A1E4T8E4_9ASCO</name>
<feature type="compositionally biased region" description="Basic and acidic residues" evidence="1">
    <location>
        <begin position="274"/>
        <end position="283"/>
    </location>
</feature>
<dbReference type="EMBL" id="KV453847">
    <property type="protein sequence ID" value="ODV88012.1"/>
    <property type="molecule type" value="Genomic_DNA"/>
</dbReference>
<evidence type="ECO:0000313" key="2">
    <source>
        <dbReference type="EMBL" id="ODV88012.1"/>
    </source>
</evidence>
<gene>
    <name evidence="2" type="ORF">CANARDRAFT_26177</name>
</gene>
<sequence length="483" mass="55092">MIHSYLEAVGQDDLVHLNLCAKCKVKRRLYITDEEELSLTKYKTCDSCRKKNKLYKKNQKMKKLRSRGSMGQAQRLSSISGYDQTLPSKSAQSSQNHGNKAEDLIVKQQPWTQQYHNSPYFHQISENEASFELFLEKLSQNAQKDINRLKFKTVIPGFIVKRYENKTHMVDGNLIMSVSSAEFRVKQYKDEVKSKLKIHYLDRISDILLRNNYTFKIRSTNWKNGKLYSQMLCYEDVGNKKKDLSLLVEDDDDDSSEELDEEEEGDKNDEEDEDRRNNEHIGENNDNNDNNSNVKNKVSNSKDDSVSSSPSSSPHELEGDSEDEHYISIQQRKLDKFAIRAPHPVNLKIRQRPVVAQPRNSLMYPCQSRLNYSFDSASGQFNIEFNHLNHNGLPSTNPSDPKSILHPKNSPVSLTSEWMKQLKSGEVDLPSGKQGSSSAIYSRIAGVRVSGAIKKANDKSKKPTSAFADALNDLHMNISSTNT</sequence>
<reference evidence="3" key="1">
    <citation type="submission" date="2016-04" db="EMBL/GenBank/DDBJ databases">
        <title>Comparative genomics of biotechnologically important yeasts.</title>
        <authorList>
            <consortium name="DOE Joint Genome Institute"/>
            <person name="Riley R."/>
            <person name="Haridas S."/>
            <person name="Wolfe K.H."/>
            <person name="Lopes M.R."/>
            <person name="Hittinger C.T."/>
            <person name="Goker M."/>
            <person name="Salamov A."/>
            <person name="Wisecaver J."/>
            <person name="Long T.M."/>
            <person name="Aerts A.L."/>
            <person name="Barry K."/>
            <person name="Choi C."/>
            <person name="Clum A."/>
            <person name="Coughlan A.Y."/>
            <person name="Deshpande S."/>
            <person name="Douglass A.P."/>
            <person name="Hanson S.J."/>
            <person name="Klenk H.-P."/>
            <person name="Labutti K."/>
            <person name="Lapidus A."/>
            <person name="Lindquist E."/>
            <person name="Lipzen A."/>
            <person name="Meier-Kolthoff J.P."/>
            <person name="Ohm R.A."/>
            <person name="Otillar R.P."/>
            <person name="Pangilinan J."/>
            <person name="Peng Y."/>
            <person name="Rokas A."/>
            <person name="Rosa C.A."/>
            <person name="Scheuner C."/>
            <person name="Sibirny A.A."/>
            <person name="Slot J.C."/>
            <person name="Stielow J.B."/>
            <person name="Sun H."/>
            <person name="Kurtzman C.P."/>
            <person name="Blackwell M."/>
            <person name="Grigoriev I.V."/>
            <person name="Jeffries T.W."/>
        </authorList>
    </citation>
    <scope>NUCLEOTIDE SEQUENCE [LARGE SCALE GENOMIC DNA]</scope>
    <source>
        <strain evidence="3">NRRL YB-2248</strain>
    </source>
</reference>
<feature type="compositionally biased region" description="Low complexity" evidence="1">
    <location>
        <begin position="284"/>
        <end position="299"/>
    </location>
</feature>
<feature type="compositionally biased region" description="Acidic residues" evidence="1">
    <location>
        <begin position="248"/>
        <end position="273"/>
    </location>
</feature>
<proteinExistence type="predicted"/>
<accession>A0A1E4T8E4</accession>
<evidence type="ECO:0000256" key="1">
    <source>
        <dbReference type="SAM" id="MobiDB-lite"/>
    </source>
</evidence>
<dbReference type="STRING" id="983967.A0A1E4T8E4"/>
<feature type="region of interest" description="Disordered" evidence="1">
    <location>
        <begin position="248"/>
        <end position="323"/>
    </location>
</feature>
<dbReference type="AlphaFoldDB" id="A0A1E4T8E4"/>
<dbReference type="Proteomes" id="UP000094801">
    <property type="component" value="Unassembled WGS sequence"/>
</dbReference>
<protein>
    <submittedName>
        <fullName evidence="2">Uncharacterized protein</fullName>
    </submittedName>
</protein>
<keyword evidence="3" id="KW-1185">Reference proteome</keyword>